<feature type="transmembrane region" description="Helical" evidence="7">
    <location>
        <begin position="212"/>
        <end position="229"/>
    </location>
</feature>
<dbReference type="PANTHER" id="PTHR30589">
    <property type="entry name" value="PROLIPOPROTEIN DIACYLGLYCERYL TRANSFERASE"/>
    <property type="match status" value="1"/>
</dbReference>
<protein>
    <recommendedName>
        <fullName evidence="7">Phosphatidylglycerol--prolipoprotein diacylglyceryl transferase</fullName>
        <ecNumber evidence="7">2.5.1.145</ecNumber>
    </recommendedName>
</protein>
<dbReference type="GO" id="GO:0042158">
    <property type="term" value="P:lipoprotein biosynthetic process"/>
    <property type="evidence" value="ECO:0007669"/>
    <property type="project" value="UniProtKB-UniRule"/>
</dbReference>
<dbReference type="KEGG" id="shal:SHALO_0541"/>
<proteinExistence type="inferred from homology"/>
<feature type="binding site" evidence="7">
    <location>
        <position position="152"/>
    </location>
    <ligand>
        <name>a 1,2-diacyl-sn-glycero-3-phospho-(1'-sn-glycerol)</name>
        <dbReference type="ChEBI" id="CHEBI:64716"/>
    </ligand>
</feature>
<keyword evidence="8" id="KW-0449">Lipoprotein</keyword>
<accession>A0A1D7TH59</accession>
<dbReference type="GO" id="GO:0008961">
    <property type="term" value="F:phosphatidylglycerol-prolipoprotein diacylglyceryl transferase activity"/>
    <property type="evidence" value="ECO:0007669"/>
    <property type="project" value="UniProtKB-UniRule"/>
</dbReference>
<comment type="catalytic activity">
    <reaction evidence="7">
        <text>L-cysteinyl-[prolipoprotein] + a 1,2-diacyl-sn-glycero-3-phospho-(1'-sn-glycerol) = an S-1,2-diacyl-sn-glyceryl-L-cysteinyl-[prolipoprotein] + sn-glycerol 1-phosphate + H(+)</text>
        <dbReference type="Rhea" id="RHEA:56712"/>
        <dbReference type="Rhea" id="RHEA-COMP:14679"/>
        <dbReference type="Rhea" id="RHEA-COMP:14680"/>
        <dbReference type="ChEBI" id="CHEBI:15378"/>
        <dbReference type="ChEBI" id="CHEBI:29950"/>
        <dbReference type="ChEBI" id="CHEBI:57685"/>
        <dbReference type="ChEBI" id="CHEBI:64716"/>
        <dbReference type="ChEBI" id="CHEBI:140658"/>
        <dbReference type="EC" id="2.5.1.145"/>
    </reaction>
</comment>
<evidence type="ECO:0000256" key="4">
    <source>
        <dbReference type="ARBA" id="ARBA00022692"/>
    </source>
</evidence>
<reference evidence="9" key="1">
    <citation type="submission" date="2016-08" db="EMBL/GenBank/DDBJ databases">
        <title>Complete genome sequence of the organohalide-respiring Epsilonproteobacterium Sulfurospirillum halorespirans.</title>
        <authorList>
            <person name="Goris T."/>
            <person name="Zimmermann J."/>
            <person name="Schenz B."/>
            <person name="Lemos M."/>
            <person name="Hackermueller J."/>
            <person name="Diekert G."/>
        </authorList>
    </citation>
    <scope>NUCLEOTIDE SEQUENCE [LARGE SCALE GENOMIC DNA]</scope>
    <source>
        <strain>DSM 13726</strain>
        <strain evidence="9">PCE-M2</strain>
    </source>
</reference>
<evidence type="ECO:0000256" key="2">
    <source>
        <dbReference type="ARBA" id="ARBA00022475"/>
    </source>
</evidence>
<feature type="transmembrane region" description="Helical" evidence="7">
    <location>
        <begin position="23"/>
        <end position="45"/>
    </location>
</feature>
<dbReference type="PATRIC" id="fig|1193502.14.peg.551"/>
<dbReference type="EC" id="2.5.1.145" evidence="7"/>
<dbReference type="Proteomes" id="UP000094609">
    <property type="component" value="Chromosome"/>
</dbReference>
<keyword evidence="2 7" id="KW-1003">Cell membrane</keyword>
<gene>
    <name evidence="7" type="primary">lgt</name>
    <name evidence="8" type="ORF">SHALO_0541</name>
</gene>
<comment type="similarity">
    <text evidence="1 7">Belongs to the Lgt family.</text>
</comment>
<feature type="transmembrane region" description="Helical" evidence="7">
    <location>
        <begin position="249"/>
        <end position="266"/>
    </location>
</feature>
<comment type="pathway">
    <text evidence="7">Protein modification; lipoprotein biosynthesis (diacylglyceryl transfer).</text>
</comment>
<keyword evidence="5 7" id="KW-1133">Transmembrane helix</keyword>
<dbReference type="NCBIfam" id="TIGR00544">
    <property type="entry name" value="lgt"/>
    <property type="match status" value="1"/>
</dbReference>
<comment type="subcellular location">
    <subcellularLocation>
        <location evidence="7">Cell membrane</location>
        <topology evidence="7">Multi-pass membrane protein</topology>
    </subcellularLocation>
</comment>
<feature type="transmembrane region" description="Helical" evidence="7">
    <location>
        <begin position="57"/>
        <end position="79"/>
    </location>
</feature>
<evidence type="ECO:0000256" key="3">
    <source>
        <dbReference type="ARBA" id="ARBA00022679"/>
    </source>
</evidence>
<keyword evidence="9" id="KW-1185">Reference proteome</keyword>
<organism evidence="8 9">
    <name type="scientific">Sulfurospirillum halorespirans DSM 13726</name>
    <dbReference type="NCBI Taxonomy" id="1193502"/>
    <lineage>
        <taxon>Bacteria</taxon>
        <taxon>Pseudomonadati</taxon>
        <taxon>Campylobacterota</taxon>
        <taxon>Epsilonproteobacteria</taxon>
        <taxon>Campylobacterales</taxon>
        <taxon>Sulfurospirillaceae</taxon>
        <taxon>Sulfurospirillum</taxon>
    </lineage>
</organism>
<feature type="transmembrane region" description="Helical" evidence="7">
    <location>
        <begin position="109"/>
        <end position="126"/>
    </location>
</feature>
<sequence length="272" mass="31604">MLFWNNIYSQFDPVAFKLGPVAVHWYGLMYMCALLGALYAAKWFVKRDNLGFTNQILESYFIWIEIGIVLGARIGYILFYDPHVDYYLSKPWQMFNPFIDGTFVGIRGMSYHGAIVGFFLGTWFFYLKHKINVWRLLDVVALSVPVGYIFGRIGNFLNQELFGRPTDVPWGIYVDGVLRHPSQLYEAFLEGLAVFLLLYVYRNFKKYDGELIALYGLFYSIGRFVAEFWREPDFQIGFVYGDWMSKGQALSILMAIASVVLYMLIIKRGKRG</sequence>
<feature type="transmembrane region" description="Helical" evidence="7">
    <location>
        <begin position="133"/>
        <end position="151"/>
    </location>
</feature>
<keyword evidence="4 7" id="KW-0812">Transmembrane</keyword>
<dbReference type="PROSITE" id="PS01311">
    <property type="entry name" value="LGT"/>
    <property type="match status" value="1"/>
</dbReference>
<evidence type="ECO:0000256" key="1">
    <source>
        <dbReference type="ARBA" id="ARBA00007150"/>
    </source>
</evidence>
<name>A0A1D7TH59_9BACT</name>
<evidence type="ECO:0000313" key="9">
    <source>
        <dbReference type="Proteomes" id="UP000094609"/>
    </source>
</evidence>
<evidence type="ECO:0000256" key="5">
    <source>
        <dbReference type="ARBA" id="ARBA00022989"/>
    </source>
</evidence>
<dbReference type="GO" id="GO:0005886">
    <property type="term" value="C:plasma membrane"/>
    <property type="evidence" value="ECO:0007669"/>
    <property type="project" value="UniProtKB-SubCell"/>
</dbReference>
<dbReference type="Pfam" id="PF01790">
    <property type="entry name" value="LGT"/>
    <property type="match status" value="1"/>
</dbReference>
<dbReference type="EMBL" id="CP017111">
    <property type="protein sequence ID" value="AOO64331.1"/>
    <property type="molecule type" value="Genomic_DNA"/>
</dbReference>
<dbReference type="PANTHER" id="PTHR30589:SF0">
    <property type="entry name" value="PHOSPHATIDYLGLYCEROL--PROLIPOPROTEIN DIACYLGLYCERYL TRANSFERASE"/>
    <property type="match status" value="1"/>
</dbReference>
<feature type="transmembrane region" description="Helical" evidence="7">
    <location>
        <begin position="183"/>
        <end position="200"/>
    </location>
</feature>
<keyword evidence="6 7" id="KW-0472">Membrane</keyword>
<evidence type="ECO:0000256" key="7">
    <source>
        <dbReference type="HAMAP-Rule" id="MF_01147"/>
    </source>
</evidence>
<dbReference type="UniPathway" id="UPA00664"/>
<dbReference type="InterPro" id="IPR001640">
    <property type="entry name" value="Lgt"/>
</dbReference>
<evidence type="ECO:0000313" key="8">
    <source>
        <dbReference type="EMBL" id="AOO64331.1"/>
    </source>
</evidence>
<keyword evidence="3 7" id="KW-0808">Transferase</keyword>
<comment type="function">
    <text evidence="7">Catalyzes the transfer of the diacylglyceryl group from phosphatidylglycerol to the sulfhydryl group of the N-terminal cysteine of a prolipoprotein, the first step in the formation of mature lipoproteins.</text>
</comment>
<dbReference type="RefSeq" id="WP_069477273.1">
    <property type="nucleotide sequence ID" value="NZ_CP017111.1"/>
</dbReference>
<dbReference type="STRING" id="1193502.SHALO_0541"/>
<dbReference type="AlphaFoldDB" id="A0A1D7TH59"/>
<dbReference type="HAMAP" id="MF_01147">
    <property type="entry name" value="Lgt"/>
    <property type="match status" value="1"/>
</dbReference>
<evidence type="ECO:0000256" key="6">
    <source>
        <dbReference type="ARBA" id="ARBA00023136"/>
    </source>
</evidence>